<dbReference type="Proteomes" id="UP001148299">
    <property type="component" value="Unassembled WGS sequence"/>
</dbReference>
<reference evidence="1" key="1">
    <citation type="submission" date="2022-12" db="EMBL/GenBank/DDBJ databases">
        <authorList>
            <person name="Petersen C."/>
        </authorList>
    </citation>
    <scope>NUCLEOTIDE SEQUENCE</scope>
    <source>
        <strain evidence="1">IBT 35675</strain>
    </source>
</reference>
<evidence type="ECO:0000313" key="1">
    <source>
        <dbReference type="EMBL" id="KAJ5341443.1"/>
    </source>
</evidence>
<evidence type="ECO:0008006" key="3">
    <source>
        <dbReference type="Google" id="ProtNLM"/>
    </source>
</evidence>
<comment type="caution">
    <text evidence="1">The sequence shown here is derived from an EMBL/GenBank/DDBJ whole genome shotgun (WGS) entry which is preliminary data.</text>
</comment>
<accession>A0A9W9QNY3</accession>
<sequence length="404" mass="46033">MATTRKPLVLTELPLELLWMISGHLSPADSACLALCNHYLLRCFEGTFSKNFSNGRSSTPSPTDDARIELLTRLSYNLPQYYLCNICLRLHLWRNVGLPNSSSPGFSHSPADLDIHPDPHLRFGSYHPAYMPSSHYKFHFVHLQLAMRRFYHGPEFGIPVESLLYTEVAAMRLPFRPTGRVLSPPLKRVKEGFSRKNIKMMLFSAEARICSTPPGLCMRTQDVALVTRENMLYMWTRGTYEEIYVCKHIHSKTLGFGDVVGSQFGRDFEGIIHVVNKGSCDHCNTSWQLELRLEGWDYASMILTRWMDLGPGLSVDDVDWKYRLREETSTPPEGGILDSRQRFEKDALQGMVSRALSEEGMYLRNIALIRGKGYQRVMAYKGDGVYVLHGESKARPLSSRCIIV</sequence>
<evidence type="ECO:0000313" key="2">
    <source>
        <dbReference type="Proteomes" id="UP001148299"/>
    </source>
</evidence>
<protein>
    <recommendedName>
        <fullName evidence="3">F-box domain-containing protein</fullName>
    </recommendedName>
</protein>
<gene>
    <name evidence="1" type="ORF">N7541_010567</name>
</gene>
<dbReference type="EMBL" id="JAPZBR010000008">
    <property type="protein sequence ID" value="KAJ5341443.1"/>
    <property type="molecule type" value="Genomic_DNA"/>
</dbReference>
<dbReference type="AlphaFoldDB" id="A0A9W9QNY3"/>
<reference evidence="1" key="2">
    <citation type="journal article" date="2023" name="IMA Fungus">
        <title>Comparative genomic study of the Penicillium genus elucidates a diverse pangenome and 15 lateral gene transfer events.</title>
        <authorList>
            <person name="Petersen C."/>
            <person name="Sorensen T."/>
            <person name="Nielsen M.R."/>
            <person name="Sondergaard T.E."/>
            <person name="Sorensen J.L."/>
            <person name="Fitzpatrick D.A."/>
            <person name="Frisvad J.C."/>
            <person name="Nielsen K.L."/>
        </authorList>
    </citation>
    <scope>NUCLEOTIDE SEQUENCE</scope>
    <source>
        <strain evidence="1">IBT 35675</strain>
    </source>
</reference>
<keyword evidence="2" id="KW-1185">Reference proteome</keyword>
<organism evidence="1 2">
    <name type="scientific">Penicillium brevicompactum</name>
    <dbReference type="NCBI Taxonomy" id="5074"/>
    <lineage>
        <taxon>Eukaryota</taxon>
        <taxon>Fungi</taxon>
        <taxon>Dikarya</taxon>
        <taxon>Ascomycota</taxon>
        <taxon>Pezizomycotina</taxon>
        <taxon>Eurotiomycetes</taxon>
        <taxon>Eurotiomycetidae</taxon>
        <taxon>Eurotiales</taxon>
        <taxon>Aspergillaceae</taxon>
        <taxon>Penicillium</taxon>
    </lineage>
</organism>
<proteinExistence type="predicted"/>
<name>A0A9W9QNY3_PENBR</name>